<protein>
    <submittedName>
        <fullName evidence="2">GCN5-related N-acetyltransferase</fullName>
    </submittedName>
</protein>
<evidence type="ECO:0000313" key="2">
    <source>
        <dbReference type="EMBL" id="EAU43025.1"/>
    </source>
</evidence>
<dbReference type="RefSeq" id="WP_007066999.1">
    <property type="nucleotide sequence ID" value="NZ_DS022272.1"/>
</dbReference>
<gene>
    <name evidence="2" type="ORF">FP2506_09286</name>
</gene>
<sequence length="169" mass="18730">MEITIRKERAADHETIRRLTEAAFEAVEESDGSEADILDALRADEALELSLVAVDETDQIFGHIAFSRITIESGEPQWFGLGPISVWPKYQRGGIGSRLVQAGLLEIRKLGANGCVLVGDPNFYSRFSFESDDALTYSSLPRQYIQRIVFHGPAPRGEISYHPAFGTES</sequence>
<name>Q0G5N9_9HYPH</name>
<dbReference type="Proteomes" id="UP000004310">
    <property type="component" value="Unassembled WGS sequence"/>
</dbReference>
<organism evidence="2 3">
    <name type="scientific">Fulvimarina pelagi HTCC2506</name>
    <dbReference type="NCBI Taxonomy" id="314231"/>
    <lineage>
        <taxon>Bacteria</taxon>
        <taxon>Pseudomonadati</taxon>
        <taxon>Pseudomonadota</taxon>
        <taxon>Alphaproteobacteria</taxon>
        <taxon>Hyphomicrobiales</taxon>
        <taxon>Aurantimonadaceae</taxon>
        <taxon>Fulvimarina</taxon>
    </lineage>
</organism>
<evidence type="ECO:0000313" key="3">
    <source>
        <dbReference type="Proteomes" id="UP000004310"/>
    </source>
</evidence>
<dbReference type="GO" id="GO:0016747">
    <property type="term" value="F:acyltransferase activity, transferring groups other than amino-acyl groups"/>
    <property type="evidence" value="ECO:0007669"/>
    <property type="project" value="InterPro"/>
</dbReference>
<dbReference type="PROSITE" id="PS51186">
    <property type="entry name" value="GNAT"/>
    <property type="match status" value="1"/>
</dbReference>
<dbReference type="HOGENOM" id="CLU_081840_2_0_5"/>
<feature type="domain" description="N-acetyltransferase" evidence="1">
    <location>
        <begin position="3"/>
        <end position="146"/>
    </location>
</feature>
<dbReference type="STRING" id="217511.GCA_001463845_00622"/>
<evidence type="ECO:0000259" key="1">
    <source>
        <dbReference type="PROSITE" id="PS51186"/>
    </source>
</evidence>
<dbReference type="eggNOG" id="COG3153">
    <property type="taxonomic scope" value="Bacteria"/>
</dbReference>
<keyword evidence="3" id="KW-1185">Reference proteome</keyword>
<dbReference type="Pfam" id="PF13508">
    <property type="entry name" value="Acetyltransf_7"/>
    <property type="match status" value="1"/>
</dbReference>
<keyword evidence="2" id="KW-0808">Transferase</keyword>
<accession>Q0G5N9</accession>
<dbReference type="Gene3D" id="3.40.630.30">
    <property type="match status" value="1"/>
</dbReference>
<reference evidence="2 3" key="1">
    <citation type="journal article" date="2010" name="J. Bacteriol.">
        <title>Genome sequence of Fulvimarina pelagi HTCC2506T, a Mn(II)-oxidizing alphaproteobacterium possessing an aerobic anoxygenic photosynthetic gene cluster and Xanthorhodopsin.</title>
        <authorList>
            <person name="Kang I."/>
            <person name="Oh H.M."/>
            <person name="Lim S.I."/>
            <person name="Ferriera S."/>
            <person name="Giovannoni S.J."/>
            <person name="Cho J.C."/>
        </authorList>
    </citation>
    <scope>NUCLEOTIDE SEQUENCE [LARGE SCALE GENOMIC DNA]</scope>
    <source>
        <strain evidence="2 3">HTCC2506</strain>
    </source>
</reference>
<proteinExistence type="predicted"/>
<dbReference type="AlphaFoldDB" id="Q0G5N9"/>
<dbReference type="InterPro" id="IPR000182">
    <property type="entry name" value="GNAT_dom"/>
</dbReference>
<comment type="caution">
    <text evidence="2">The sequence shown here is derived from an EMBL/GenBank/DDBJ whole genome shotgun (WGS) entry which is preliminary data.</text>
</comment>
<dbReference type="SUPFAM" id="SSF55729">
    <property type="entry name" value="Acyl-CoA N-acyltransferases (Nat)"/>
    <property type="match status" value="1"/>
</dbReference>
<dbReference type="InterPro" id="IPR016181">
    <property type="entry name" value="Acyl_CoA_acyltransferase"/>
</dbReference>
<dbReference type="EMBL" id="AATP01000001">
    <property type="protein sequence ID" value="EAU43025.1"/>
    <property type="molecule type" value="Genomic_DNA"/>
</dbReference>
<dbReference type="CDD" id="cd04301">
    <property type="entry name" value="NAT_SF"/>
    <property type="match status" value="1"/>
</dbReference>